<dbReference type="CDD" id="cd03691">
    <property type="entry name" value="BipA_TypA_II"/>
    <property type="match status" value="1"/>
</dbReference>
<dbReference type="PROSITE" id="PS51722">
    <property type="entry name" value="G_TR_2"/>
    <property type="match status" value="1"/>
</dbReference>
<dbReference type="InterPro" id="IPR005225">
    <property type="entry name" value="Small_GTP-bd"/>
</dbReference>
<evidence type="ECO:0000313" key="7">
    <source>
        <dbReference type="Proteomes" id="UP000469424"/>
    </source>
</evidence>
<keyword evidence="4" id="KW-0690">Ribosome biogenesis</keyword>
<dbReference type="SUPFAM" id="SSF52540">
    <property type="entry name" value="P-loop containing nucleoside triphosphate hydrolases"/>
    <property type="match status" value="1"/>
</dbReference>
<dbReference type="Pfam" id="PF00679">
    <property type="entry name" value="EFG_C"/>
    <property type="match status" value="1"/>
</dbReference>
<feature type="domain" description="Tr-type G" evidence="5">
    <location>
        <begin position="5"/>
        <end position="221"/>
    </location>
</feature>
<sequence>MKEKEKIINIAVIAHVDAGKSTLVDALLAQSHIFRDNEQVVDCVMDSDAIERERGITIYSKNCSIMYKDYKINIVDTPGHADFSSEVERIMKTVDTVILLVDSSEGPMPQTRFVLNKSLEQGLNPILFINKIDKKDARIDEVVDEVYELFMDLEANDDQLDFPILYGIARQGIAVREPSDADEVVIGEGAGKIKKSPKGYGDLNIEPLLETIVNHVEPFPDKREEPLQLQICSLAYDDYIGRLGIGRITRGTLKEAQQVAVCKEDGTISKNKINQVFVYRGLQRMPVAEAECGDIVVVSGISDISIGETICAPDHPEAMEMINIEEPTLSMNFMVNSSPFAGQSGKYVTSRHIRERLDKELEVNVGLVVEETDSTDSFKVSGRGELHLSILIENMRREGYELGVSKPEVIFKTGENGEKLEPVEEVVISVPDEYSGTVISKLNIRKGMMTQMMSEGNGYSRIEYLAPTRGLMGYRSEFINDTHGEGTMVRRFEGFEPYKGEIPQRVNGVAIAQEEGNCTPYAIFNIQERVQMFVEPGTHVYEGMIVGMNARNDDMVVNPCKAKRVSNMRAAGSDDTIKLTPPRVFSLEEALEFINDDELVEVTPDDIRLRKKYLNELERRRANR</sequence>
<dbReference type="InterPro" id="IPR027417">
    <property type="entry name" value="P-loop_NTPase"/>
</dbReference>
<feature type="binding site" evidence="4">
    <location>
        <begin position="130"/>
        <end position="133"/>
    </location>
    <ligand>
        <name>GTP</name>
        <dbReference type="ChEBI" id="CHEBI:37565"/>
    </ligand>
</feature>
<dbReference type="PANTHER" id="PTHR42908:SF8">
    <property type="entry name" value="TR-TYPE G DOMAIN-CONTAINING PROTEIN"/>
    <property type="match status" value="1"/>
</dbReference>
<dbReference type="SMART" id="SM00838">
    <property type="entry name" value="EFG_C"/>
    <property type="match status" value="1"/>
</dbReference>
<dbReference type="Pfam" id="PF03144">
    <property type="entry name" value="GTP_EFTU_D2"/>
    <property type="match status" value="1"/>
</dbReference>
<comment type="catalytic activity">
    <reaction evidence="3 4">
        <text>GTP + H2O = GDP + phosphate + H(+)</text>
        <dbReference type="Rhea" id="RHEA:19669"/>
        <dbReference type="ChEBI" id="CHEBI:15377"/>
        <dbReference type="ChEBI" id="CHEBI:15378"/>
        <dbReference type="ChEBI" id="CHEBI:37565"/>
        <dbReference type="ChEBI" id="CHEBI:43474"/>
        <dbReference type="ChEBI" id="CHEBI:58189"/>
    </reaction>
</comment>
<comment type="caution">
    <text evidence="6">The sequence shown here is derived from an EMBL/GenBank/DDBJ whole genome shotgun (WGS) entry which is preliminary data.</text>
</comment>
<evidence type="ECO:0000256" key="4">
    <source>
        <dbReference type="HAMAP-Rule" id="MF_00849"/>
    </source>
</evidence>
<evidence type="ECO:0000313" key="6">
    <source>
        <dbReference type="EMBL" id="MST70597.1"/>
    </source>
</evidence>
<dbReference type="InterPro" id="IPR009000">
    <property type="entry name" value="Transl_B-barrel_sf"/>
</dbReference>
<dbReference type="Pfam" id="PF21018">
    <property type="entry name" value="BipA_C"/>
    <property type="match status" value="1"/>
</dbReference>
<keyword evidence="7" id="KW-1185">Reference proteome</keyword>
<keyword evidence="4" id="KW-0963">Cytoplasm</keyword>
<dbReference type="InterPro" id="IPR000795">
    <property type="entry name" value="T_Tr_GTP-bd_dom"/>
</dbReference>
<dbReference type="AlphaFoldDB" id="A0A6N7X4N8"/>
<dbReference type="CDD" id="cd16263">
    <property type="entry name" value="BipA_III"/>
    <property type="match status" value="1"/>
</dbReference>
<dbReference type="GO" id="GO:0043022">
    <property type="term" value="F:ribosome binding"/>
    <property type="evidence" value="ECO:0007669"/>
    <property type="project" value="UniProtKB-UniRule"/>
</dbReference>
<dbReference type="CDD" id="cd01891">
    <property type="entry name" value="TypA_BipA"/>
    <property type="match status" value="1"/>
</dbReference>
<dbReference type="GO" id="GO:0003924">
    <property type="term" value="F:GTPase activity"/>
    <property type="evidence" value="ECO:0007669"/>
    <property type="project" value="UniProtKB-UniRule"/>
</dbReference>
<keyword evidence="2 4" id="KW-0342">GTP-binding</keyword>
<comment type="subunit">
    <text evidence="4">Monomer.</text>
</comment>
<dbReference type="SUPFAM" id="SSF54980">
    <property type="entry name" value="EF-G C-terminal domain-like"/>
    <property type="match status" value="2"/>
</dbReference>
<dbReference type="HAMAP" id="MF_00849">
    <property type="entry name" value="BipA"/>
    <property type="match status" value="1"/>
</dbReference>
<dbReference type="NCBIfam" id="TIGR01394">
    <property type="entry name" value="TypA_BipA"/>
    <property type="match status" value="1"/>
</dbReference>
<evidence type="ECO:0000259" key="5">
    <source>
        <dbReference type="PROSITE" id="PS51722"/>
    </source>
</evidence>
<dbReference type="GO" id="GO:1990904">
    <property type="term" value="C:ribonucleoprotein complex"/>
    <property type="evidence" value="ECO:0007669"/>
    <property type="project" value="TreeGrafter"/>
</dbReference>
<dbReference type="PANTHER" id="PTHR42908">
    <property type="entry name" value="TRANSLATION ELONGATION FACTOR-RELATED"/>
    <property type="match status" value="1"/>
</dbReference>
<dbReference type="InterPro" id="IPR047042">
    <property type="entry name" value="BipA_II"/>
</dbReference>
<dbReference type="GO" id="GO:0019843">
    <property type="term" value="F:rRNA binding"/>
    <property type="evidence" value="ECO:0007669"/>
    <property type="project" value="UniProtKB-KW"/>
</dbReference>
<dbReference type="FunFam" id="3.30.70.870:FF:000003">
    <property type="entry name" value="GTP-binding protein TypA"/>
    <property type="match status" value="1"/>
</dbReference>
<dbReference type="PROSITE" id="PS00301">
    <property type="entry name" value="G_TR_1"/>
    <property type="match status" value="1"/>
</dbReference>
<dbReference type="Proteomes" id="UP000469424">
    <property type="component" value="Unassembled WGS sequence"/>
</dbReference>
<keyword evidence="4" id="KW-0378">Hydrolase</keyword>
<dbReference type="Pfam" id="PF00009">
    <property type="entry name" value="GTP_EFTU"/>
    <property type="match status" value="1"/>
</dbReference>
<dbReference type="FunFam" id="2.40.50.250:FF:000001">
    <property type="entry name" value="GTP-binding protein TypA"/>
    <property type="match status" value="1"/>
</dbReference>
<gene>
    <name evidence="6" type="primary">typA</name>
    <name evidence="4" type="synonym">bipA</name>
    <name evidence="6" type="ORF">FYJ65_04445</name>
</gene>
<dbReference type="PRINTS" id="PR00315">
    <property type="entry name" value="ELONGATNFCT"/>
</dbReference>
<evidence type="ECO:0000256" key="3">
    <source>
        <dbReference type="ARBA" id="ARBA00048548"/>
    </source>
</evidence>
<dbReference type="Gene3D" id="3.40.50.300">
    <property type="entry name" value="P-loop containing nucleotide triphosphate hydrolases"/>
    <property type="match status" value="1"/>
</dbReference>
<dbReference type="FunFam" id="3.30.70.240:FF:000002">
    <property type="entry name" value="GTP-binding protein TypA"/>
    <property type="match status" value="1"/>
</dbReference>
<dbReference type="CDD" id="cd03710">
    <property type="entry name" value="BipA_TypA_C"/>
    <property type="match status" value="1"/>
</dbReference>
<keyword evidence="4" id="KW-0699">rRNA-binding</keyword>
<dbReference type="Gene3D" id="3.30.70.870">
    <property type="entry name" value="Elongation Factor G (Translational Gtpase), domain 3"/>
    <property type="match status" value="1"/>
</dbReference>
<dbReference type="InterPro" id="IPR006298">
    <property type="entry name" value="BipA"/>
</dbReference>
<organism evidence="6 7">
    <name type="scientific">Mogibacterium kristiansenii</name>
    <dbReference type="NCBI Taxonomy" id="2606708"/>
    <lineage>
        <taxon>Bacteria</taxon>
        <taxon>Bacillati</taxon>
        <taxon>Bacillota</taxon>
        <taxon>Clostridia</taxon>
        <taxon>Peptostreptococcales</taxon>
        <taxon>Anaerovoracaceae</taxon>
        <taxon>Mogibacterium</taxon>
    </lineage>
</organism>
<dbReference type="EMBL" id="VUNA01000007">
    <property type="protein sequence ID" value="MST70597.1"/>
    <property type="molecule type" value="Genomic_DNA"/>
</dbReference>
<reference evidence="6 7" key="1">
    <citation type="submission" date="2019-08" db="EMBL/GenBank/DDBJ databases">
        <title>In-depth cultivation of the pig gut microbiome towards novel bacterial diversity and tailored functional studies.</title>
        <authorList>
            <person name="Wylensek D."/>
            <person name="Hitch T.C.A."/>
            <person name="Clavel T."/>
        </authorList>
    </citation>
    <scope>NUCLEOTIDE SEQUENCE [LARGE SCALE GENOMIC DNA]</scope>
    <source>
        <strain evidence="6 7">WCA-MUC-591-APC-4B</strain>
    </source>
</reference>
<dbReference type="GO" id="GO:0010467">
    <property type="term" value="P:gene expression"/>
    <property type="evidence" value="ECO:0007669"/>
    <property type="project" value="UniProtKB-ARBA"/>
</dbReference>
<dbReference type="InterPro" id="IPR004161">
    <property type="entry name" value="EFTu-like_2"/>
</dbReference>
<dbReference type="NCBIfam" id="TIGR00231">
    <property type="entry name" value="small_GTP"/>
    <property type="match status" value="1"/>
</dbReference>
<keyword evidence="4" id="KW-0694">RNA-binding</keyword>
<comment type="function">
    <text evidence="4">A 50S ribosomal subunit assembly protein with GTPase activity, required for 50S subunit assembly at low temperatures, may also play a role in translation. Binds GTP and analogs. Binds the 70S ribosome between the 30S and 50S subunits, in a similar position as ribosome-bound EF-G; it contacts a number of ribosomal proteins, both rRNAs and the A-site tRNA.</text>
</comment>
<dbReference type="GO" id="GO:0000049">
    <property type="term" value="F:tRNA binding"/>
    <property type="evidence" value="ECO:0007669"/>
    <property type="project" value="UniProtKB-KW"/>
</dbReference>
<keyword evidence="4" id="KW-0820">tRNA-binding</keyword>
<dbReference type="InterPro" id="IPR047043">
    <property type="entry name" value="BipA_III"/>
</dbReference>
<comment type="subcellular location">
    <subcellularLocation>
        <location evidence="4">Cytoplasm</location>
    </subcellularLocation>
    <text evidence="4">Binds to ribosomes.</text>
</comment>
<keyword evidence="1 4" id="KW-0547">Nucleotide-binding</keyword>
<name>A0A6N7X4N8_9FIRM</name>
<dbReference type="InterPro" id="IPR031157">
    <property type="entry name" value="G_TR_CS"/>
</dbReference>
<dbReference type="SUPFAM" id="SSF50447">
    <property type="entry name" value="Translation proteins"/>
    <property type="match status" value="1"/>
</dbReference>
<dbReference type="InterPro" id="IPR048876">
    <property type="entry name" value="BipA_C"/>
</dbReference>
<dbReference type="InterPro" id="IPR042116">
    <property type="entry name" value="TypA/BipA_C"/>
</dbReference>
<dbReference type="Gene3D" id="2.40.50.250">
    <property type="entry name" value="bipa protein"/>
    <property type="match status" value="1"/>
</dbReference>
<dbReference type="InterPro" id="IPR035651">
    <property type="entry name" value="BipA_V"/>
</dbReference>
<dbReference type="RefSeq" id="WP_154554163.1">
    <property type="nucleotide sequence ID" value="NZ_VUNA01000007.1"/>
</dbReference>
<feature type="binding site" evidence="4">
    <location>
        <begin position="17"/>
        <end position="22"/>
    </location>
    <ligand>
        <name>GTP</name>
        <dbReference type="ChEBI" id="CHEBI:37565"/>
    </ligand>
</feature>
<dbReference type="InterPro" id="IPR035647">
    <property type="entry name" value="EFG_III/V"/>
</dbReference>
<proteinExistence type="inferred from homology"/>
<dbReference type="GO" id="GO:0000027">
    <property type="term" value="P:ribosomal large subunit assembly"/>
    <property type="evidence" value="ECO:0007669"/>
    <property type="project" value="UniProtKB-UniRule"/>
</dbReference>
<comment type="similarity">
    <text evidence="4">Belongs to the TRAFAC class translation factor GTPase superfamily. Classic translation factor GTPase family. BipA subfamily.</text>
</comment>
<dbReference type="FunFam" id="2.40.30.10:FF:000016">
    <property type="entry name" value="GTP-binding protein TypA"/>
    <property type="match status" value="1"/>
</dbReference>
<dbReference type="Gene3D" id="2.40.30.10">
    <property type="entry name" value="Translation factors"/>
    <property type="match status" value="1"/>
</dbReference>
<protein>
    <recommendedName>
        <fullName evidence="4">Large ribosomal subunit assembly factor BipA</fullName>
        <ecNumber evidence="4">3.6.5.-</ecNumber>
    </recommendedName>
    <alternativeName>
        <fullName evidence="4">GTP-binding protein BipA</fullName>
    </alternativeName>
</protein>
<accession>A0A6N7X4N8</accession>
<dbReference type="InterPro" id="IPR000640">
    <property type="entry name" value="EFG_V-like"/>
</dbReference>
<dbReference type="Gene3D" id="3.30.70.240">
    <property type="match status" value="1"/>
</dbReference>
<dbReference type="GO" id="GO:0005829">
    <property type="term" value="C:cytosol"/>
    <property type="evidence" value="ECO:0007669"/>
    <property type="project" value="TreeGrafter"/>
</dbReference>
<evidence type="ECO:0000256" key="2">
    <source>
        <dbReference type="ARBA" id="ARBA00023134"/>
    </source>
</evidence>
<dbReference type="InterPro" id="IPR047041">
    <property type="entry name" value="BipA_GTP-bd_dom"/>
</dbReference>
<dbReference type="GO" id="GO:0005525">
    <property type="term" value="F:GTP binding"/>
    <property type="evidence" value="ECO:0007669"/>
    <property type="project" value="UniProtKB-UniRule"/>
</dbReference>
<dbReference type="EC" id="3.6.5.-" evidence="4"/>
<dbReference type="GO" id="GO:0009409">
    <property type="term" value="P:response to cold"/>
    <property type="evidence" value="ECO:0007669"/>
    <property type="project" value="UniProtKB-ARBA"/>
</dbReference>
<evidence type="ECO:0000256" key="1">
    <source>
        <dbReference type="ARBA" id="ARBA00022741"/>
    </source>
</evidence>